<dbReference type="EMBL" id="JBHSDK010000002">
    <property type="protein sequence ID" value="MFC4333845.1"/>
    <property type="molecule type" value="Genomic_DNA"/>
</dbReference>
<reference evidence="2" key="1">
    <citation type="journal article" date="2019" name="Int. J. Syst. Evol. Microbiol.">
        <title>The Global Catalogue of Microorganisms (GCM) 10K type strain sequencing project: providing services to taxonomists for standard genome sequencing and annotation.</title>
        <authorList>
            <consortium name="The Broad Institute Genomics Platform"/>
            <consortium name="The Broad Institute Genome Sequencing Center for Infectious Disease"/>
            <person name="Wu L."/>
            <person name="Ma J."/>
        </authorList>
    </citation>
    <scope>NUCLEOTIDE SEQUENCE [LARGE SCALE GENOMIC DNA]</scope>
    <source>
        <strain evidence="2">IBRC-M 10908</strain>
    </source>
</reference>
<organism evidence="1 2">
    <name type="scientific">Salininema proteolyticum</name>
    <dbReference type="NCBI Taxonomy" id="1607685"/>
    <lineage>
        <taxon>Bacteria</taxon>
        <taxon>Bacillati</taxon>
        <taxon>Actinomycetota</taxon>
        <taxon>Actinomycetes</taxon>
        <taxon>Glycomycetales</taxon>
        <taxon>Glycomycetaceae</taxon>
        <taxon>Salininema</taxon>
    </lineage>
</organism>
<proteinExistence type="predicted"/>
<gene>
    <name evidence="1" type="ORF">ACFPET_01380</name>
</gene>
<accession>A0ABV8TTM3</accession>
<sequence>MAQFVSRSHLSNFEGGRRDLTPAIREAYERAGVPMPGKAKDMTSSDALEAHYDFLQSARRLDDKMGSFAVLSIGKGQTDLAESLVKEAPKGRVLEIASQWAIFTGWLEIATGQPNAARSTLTKAEQWGEGDDLLRRVAIGFDAYRLEQTGKTGDALHRLEFAQRIPFLHPAQRAYDVIRQARLNVAIGQRRRARQLLDTVPRLIDAVDGEGPPPDCVYWHSRGFLEIQEARVLGELGEGSDAAQLIRASLAQLPMEQQVAEWAQKYYDEATSWEA</sequence>
<dbReference type="RefSeq" id="WP_380617584.1">
    <property type="nucleotide sequence ID" value="NZ_JBHSDK010000002.1"/>
</dbReference>
<comment type="caution">
    <text evidence="1">The sequence shown here is derived from an EMBL/GenBank/DDBJ whole genome shotgun (WGS) entry which is preliminary data.</text>
</comment>
<evidence type="ECO:0008006" key="3">
    <source>
        <dbReference type="Google" id="ProtNLM"/>
    </source>
</evidence>
<evidence type="ECO:0000313" key="2">
    <source>
        <dbReference type="Proteomes" id="UP001595823"/>
    </source>
</evidence>
<protein>
    <recommendedName>
        <fullName evidence="3">Transcriptional regulator</fullName>
    </recommendedName>
</protein>
<evidence type="ECO:0000313" key="1">
    <source>
        <dbReference type="EMBL" id="MFC4333845.1"/>
    </source>
</evidence>
<name>A0ABV8TTM3_9ACTN</name>
<dbReference type="Proteomes" id="UP001595823">
    <property type="component" value="Unassembled WGS sequence"/>
</dbReference>
<keyword evidence="2" id="KW-1185">Reference proteome</keyword>